<dbReference type="Pfam" id="PF11160">
    <property type="entry name" value="Hva1_TUDOR"/>
    <property type="match status" value="1"/>
</dbReference>
<evidence type="ECO:0000313" key="2">
    <source>
        <dbReference type="EMBL" id="MCL6217408.1"/>
    </source>
</evidence>
<gene>
    <name evidence="2" type="ORF">L1967_03785</name>
</gene>
<dbReference type="AlphaFoldDB" id="A0A9X1ZS33"/>
<dbReference type="InterPro" id="IPR021331">
    <property type="entry name" value="Hva1_TUDOR"/>
</dbReference>
<proteinExistence type="predicted"/>
<accession>A0A9X1ZS33</accession>
<organism evidence="2 3">
    <name type="scientific">Zunongwangia pacifica</name>
    <dbReference type="NCBI Taxonomy" id="2911062"/>
    <lineage>
        <taxon>Bacteria</taxon>
        <taxon>Pseudomonadati</taxon>
        <taxon>Bacteroidota</taxon>
        <taxon>Flavobacteriia</taxon>
        <taxon>Flavobacteriales</taxon>
        <taxon>Flavobacteriaceae</taxon>
        <taxon>Zunongwangia</taxon>
    </lineage>
</organism>
<sequence>MIQKGSNVKWEWGNGTATGKVTETYTEEVTKTIDGSEITRKGKQGNKALYIEQEDGSKVLKLEKEVEKAD</sequence>
<dbReference type="Proteomes" id="UP001139521">
    <property type="component" value="Unassembled WGS sequence"/>
</dbReference>
<dbReference type="RefSeq" id="WP_249600393.1">
    <property type="nucleotide sequence ID" value="NZ_JAKHSK010000004.1"/>
</dbReference>
<comment type="caution">
    <text evidence="2">The sequence shown here is derived from an EMBL/GenBank/DDBJ whole genome shotgun (WGS) entry which is preliminary data.</text>
</comment>
<reference evidence="2" key="1">
    <citation type="submission" date="2022-01" db="EMBL/GenBank/DDBJ databases">
        <title>Genome sequencing of Zunongwangia sp. M21534 genome.</title>
        <authorList>
            <person name="Chen Y."/>
            <person name="Dong C."/>
            <person name="Shao Z."/>
        </authorList>
    </citation>
    <scope>NUCLEOTIDE SEQUENCE</scope>
    <source>
        <strain evidence="2">MCCC M21534</strain>
    </source>
</reference>
<feature type="domain" description="Hypervirulence associated protein TUDOR" evidence="1">
    <location>
        <begin position="5"/>
        <end position="66"/>
    </location>
</feature>
<evidence type="ECO:0000313" key="3">
    <source>
        <dbReference type="Proteomes" id="UP001139521"/>
    </source>
</evidence>
<protein>
    <submittedName>
        <fullName evidence="2">DUF2945 domain-containing protein</fullName>
    </submittedName>
</protein>
<dbReference type="EMBL" id="JAKHSK010000004">
    <property type="protein sequence ID" value="MCL6217408.1"/>
    <property type="molecule type" value="Genomic_DNA"/>
</dbReference>
<name>A0A9X1ZS33_9FLAO</name>
<keyword evidence="3" id="KW-1185">Reference proteome</keyword>
<evidence type="ECO:0000259" key="1">
    <source>
        <dbReference type="Pfam" id="PF11160"/>
    </source>
</evidence>